<feature type="compositionally biased region" description="Polar residues" evidence="1">
    <location>
        <begin position="1"/>
        <end position="13"/>
    </location>
</feature>
<dbReference type="AlphaFoldDB" id="A0A1H6ZKH8"/>
<sequence length="161" mass="17529">MTEDPITTPSQAANPGCAVPAEVSRPPQKRRGRGFPLAPVCAALLAAAPLSASEALDVPSGQPVHLDEILSDENPGALWLRFRFRAPKIGGTTDYDSASRDMEYLCRTLVVPYAELHGLKPARVVISLSDRTVPFGQSDPDATQFFEAFRLEDATCIWEEF</sequence>
<dbReference type="STRING" id="1227549.SAMN05444007_105168"/>
<evidence type="ECO:0000313" key="2">
    <source>
        <dbReference type="EMBL" id="SEJ53758.1"/>
    </source>
</evidence>
<evidence type="ECO:0000313" key="3">
    <source>
        <dbReference type="Proteomes" id="UP000199379"/>
    </source>
</evidence>
<evidence type="ECO:0000256" key="1">
    <source>
        <dbReference type="SAM" id="MobiDB-lite"/>
    </source>
</evidence>
<name>A0A1H6ZKH8_9RHOB</name>
<dbReference type="InterPro" id="IPR045467">
    <property type="entry name" value="DUF6497"/>
</dbReference>
<dbReference type="Proteomes" id="UP000199379">
    <property type="component" value="Unassembled WGS sequence"/>
</dbReference>
<dbReference type="RefSeq" id="WP_229724227.1">
    <property type="nucleotide sequence ID" value="NZ_BMGV01000005.1"/>
</dbReference>
<proteinExistence type="predicted"/>
<accession>A0A1H6ZKH8</accession>
<keyword evidence="3" id="KW-1185">Reference proteome</keyword>
<evidence type="ECO:0008006" key="4">
    <source>
        <dbReference type="Google" id="ProtNLM"/>
    </source>
</evidence>
<dbReference type="Pfam" id="PF20107">
    <property type="entry name" value="DUF6497"/>
    <property type="match status" value="1"/>
</dbReference>
<gene>
    <name evidence="2" type="ORF">SAMN05444007_105168</name>
</gene>
<organism evidence="2 3">
    <name type="scientific">Cribrihabitans marinus</name>
    <dbReference type="NCBI Taxonomy" id="1227549"/>
    <lineage>
        <taxon>Bacteria</taxon>
        <taxon>Pseudomonadati</taxon>
        <taxon>Pseudomonadota</taxon>
        <taxon>Alphaproteobacteria</taxon>
        <taxon>Rhodobacterales</taxon>
        <taxon>Paracoccaceae</taxon>
        <taxon>Cribrihabitans</taxon>
    </lineage>
</organism>
<dbReference type="EMBL" id="FNYD01000005">
    <property type="protein sequence ID" value="SEJ53758.1"/>
    <property type="molecule type" value="Genomic_DNA"/>
</dbReference>
<protein>
    <recommendedName>
        <fullName evidence="4">Acetolactate synthase</fullName>
    </recommendedName>
</protein>
<feature type="region of interest" description="Disordered" evidence="1">
    <location>
        <begin position="1"/>
        <end position="31"/>
    </location>
</feature>
<reference evidence="2 3" key="1">
    <citation type="submission" date="2016-10" db="EMBL/GenBank/DDBJ databases">
        <authorList>
            <person name="de Groot N.N."/>
        </authorList>
    </citation>
    <scope>NUCLEOTIDE SEQUENCE [LARGE SCALE GENOMIC DNA]</scope>
    <source>
        <strain evidence="2 3">DSM 29340</strain>
    </source>
</reference>